<accession>A0A9P6ZMY9</accession>
<evidence type="ECO:0000256" key="1">
    <source>
        <dbReference type="SAM" id="MobiDB-lite"/>
    </source>
</evidence>
<organism evidence="2 3">
    <name type="scientific">Suillus placidus</name>
    <dbReference type="NCBI Taxonomy" id="48579"/>
    <lineage>
        <taxon>Eukaryota</taxon>
        <taxon>Fungi</taxon>
        <taxon>Dikarya</taxon>
        <taxon>Basidiomycota</taxon>
        <taxon>Agaricomycotina</taxon>
        <taxon>Agaricomycetes</taxon>
        <taxon>Agaricomycetidae</taxon>
        <taxon>Boletales</taxon>
        <taxon>Suillineae</taxon>
        <taxon>Suillaceae</taxon>
        <taxon>Suillus</taxon>
    </lineage>
</organism>
<name>A0A9P6ZMY9_9AGAM</name>
<dbReference type="Proteomes" id="UP000714275">
    <property type="component" value="Unassembled WGS sequence"/>
</dbReference>
<gene>
    <name evidence="2" type="ORF">EV702DRAFT_1246738</name>
</gene>
<dbReference type="EMBL" id="JABBWD010000054">
    <property type="protein sequence ID" value="KAG1772250.1"/>
    <property type="molecule type" value="Genomic_DNA"/>
</dbReference>
<dbReference type="AlphaFoldDB" id="A0A9P6ZMY9"/>
<comment type="caution">
    <text evidence="2">The sequence shown here is derived from an EMBL/GenBank/DDBJ whole genome shotgun (WGS) entry which is preliminary data.</text>
</comment>
<reference evidence="2" key="1">
    <citation type="journal article" date="2020" name="New Phytol.">
        <title>Comparative genomics reveals dynamic genome evolution in host specialist ectomycorrhizal fungi.</title>
        <authorList>
            <person name="Lofgren L.A."/>
            <person name="Nguyen N.H."/>
            <person name="Vilgalys R."/>
            <person name="Ruytinx J."/>
            <person name="Liao H.L."/>
            <person name="Branco S."/>
            <person name="Kuo A."/>
            <person name="LaButti K."/>
            <person name="Lipzen A."/>
            <person name="Andreopoulos W."/>
            <person name="Pangilinan J."/>
            <person name="Riley R."/>
            <person name="Hundley H."/>
            <person name="Na H."/>
            <person name="Barry K."/>
            <person name="Grigoriev I.V."/>
            <person name="Stajich J.E."/>
            <person name="Kennedy P.G."/>
        </authorList>
    </citation>
    <scope>NUCLEOTIDE SEQUENCE</scope>
    <source>
        <strain evidence="2">DOB743</strain>
    </source>
</reference>
<proteinExistence type="predicted"/>
<evidence type="ECO:0000313" key="2">
    <source>
        <dbReference type="EMBL" id="KAG1772250.1"/>
    </source>
</evidence>
<sequence length="132" mass="14428">MSPASKYTSMQTSRRPPSFSPLKRSLQSALASKRYARSHLLALRFEGDEDDSYWEDARSLLSLLTTTLVDASSRLTEVSGQGGGTGMAIEGRSCIRLAIRCARCLFTTITSTLHSPSFALDFPNHALRATAQ</sequence>
<feature type="region of interest" description="Disordered" evidence="1">
    <location>
        <begin position="1"/>
        <end position="22"/>
    </location>
</feature>
<keyword evidence="3" id="KW-1185">Reference proteome</keyword>
<protein>
    <submittedName>
        <fullName evidence="2">Uncharacterized protein</fullName>
    </submittedName>
</protein>
<evidence type="ECO:0000313" key="3">
    <source>
        <dbReference type="Proteomes" id="UP000714275"/>
    </source>
</evidence>
<feature type="compositionally biased region" description="Polar residues" evidence="1">
    <location>
        <begin position="1"/>
        <end position="15"/>
    </location>
</feature>
<dbReference type="OrthoDB" id="21151at2759"/>